<organism evidence="1 2">
    <name type="scientific">Ensete ventricosum</name>
    <name type="common">Abyssinian banana</name>
    <name type="synonym">Musa ensete</name>
    <dbReference type="NCBI Taxonomy" id="4639"/>
    <lineage>
        <taxon>Eukaryota</taxon>
        <taxon>Viridiplantae</taxon>
        <taxon>Streptophyta</taxon>
        <taxon>Embryophyta</taxon>
        <taxon>Tracheophyta</taxon>
        <taxon>Spermatophyta</taxon>
        <taxon>Magnoliopsida</taxon>
        <taxon>Liliopsida</taxon>
        <taxon>Zingiberales</taxon>
        <taxon>Musaceae</taxon>
        <taxon>Ensete</taxon>
    </lineage>
</organism>
<gene>
    <name evidence="1" type="ORF">OPV22_022042</name>
</gene>
<evidence type="ECO:0000313" key="2">
    <source>
        <dbReference type="Proteomes" id="UP001222027"/>
    </source>
</evidence>
<dbReference type="Proteomes" id="UP001222027">
    <property type="component" value="Unassembled WGS sequence"/>
</dbReference>
<comment type="caution">
    <text evidence="1">The sequence shown here is derived from an EMBL/GenBank/DDBJ whole genome shotgun (WGS) entry which is preliminary data.</text>
</comment>
<protein>
    <submittedName>
        <fullName evidence="1">Uncharacterized protein</fullName>
    </submittedName>
</protein>
<sequence length="118" mass="12417">MEGINHLTRFGNKRSSATAESAVKRCRGDVASSADACNVDGISPSPYAELNTWAQQADSSNSPPVSIANRFLLSVGPTREESLPSSPPTKGLDLSFVVISQAATVGFAPKTARGVLYY</sequence>
<keyword evidence="2" id="KW-1185">Reference proteome</keyword>
<evidence type="ECO:0000313" key="1">
    <source>
        <dbReference type="EMBL" id="KAJ8478315.1"/>
    </source>
</evidence>
<proteinExistence type="predicted"/>
<dbReference type="EMBL" id="JAQQAF010000006">
    <property type="protein sequence ID" value="KAJ8478315.1"/>
    <property type="molecule type" value="Genomic_DNA"/>
</dbReference>
<reference evidence="1 2" key="1">
    <citation type="submission" date="2022-12" db="EMBL/GenBank/DDBJ databases">
        <title>Chromosome-scale assembly of the Ensete ventricosum genome.</title>
        <authorList>
            <person name="Dussert Y."/>
            <person name="Stocks J."/>
            <person name="Wendawek A."/>
            <person name="Woldeyes F."/>
            <person name="Nichols R.A."/>
            <person name="Borrell J.S."/>
        </authorList>
    </citation>
    <scope>NUCLEOTIDE SEQUENCE [LARGE SCALE GENOMIC DNA]</scope>
    <source>
        <strain evidence="2">cv. Maze</strain>
        <tissue evidence="1">Seeds</tissue>
    </source>
</reference>
<name>A0AAV8QRN5_ENSVE</name>
<accession>A0AAV8QRN5</accession>
<dbReference type="AlphaFoldDB" id="A0AAV8QRN5"/>